<gene>
    <name evidence="1" type="ORF">Bca52824_071933</name>
</gene>
<organism evidence="1 2">
    <name type="scientific">Brassica carinata</name>
    <name type="common">Ethiopian mustard</name>
    <name type="synonym">Abyssinian cabbage</name>
    <dbReference type="NCBI Taxonomy" id="52824"/>
    <lineage>
        <taxon>Eukaryota</taxon>
        <taxon>Viridiplantae</taxon>
        <taxon>Streptophyta</taxon>
        <taxon>Embryophyta</taxon>
        <taxon>Tracheophyta</taxon>
        <taxon>Spermatophyta</taxon>
        <taxon>Magnoliopsida</taxon>
        <taxon>eudicotyledons</taxon>
        <taxon>Gunneridae</taxon>
        <taxon>Pentapetalae</taxon>
        <taxon>rosids</taxon>
        <taxon>malvids</taxon>
        <taxon>Brassicales</taxon>
        <taxon>Brassicaceae</taxon>
        <taxon>Brassiceae</taxon>
        <taxon>Brassica</taxon>
    </lineage>
</organism>
<dbReference type="Proteomes" id="UP000886595">
    <property type="component" value="Unassembled WGS sequence"/>
</dbReference>
<name>A0A8X7U4H4_BRACI</name>
<evidence type="ECO:0000313" key="1">
    <source>
        <dbReference type="EMBL" id="KAG2264854.1"/>
    </source>
</evidence>
<comment type="caution">
    <text evidence="1">The sequence shown here is derived from an EMBL/GenBank/DDBJ whole genome shotgun (WGS) entry which is preliminary data.</text>
</comment>
<keyword evidence="2" id="KW-1185">Reference proteome</keyword>
<protein>
    <submittedName>
        <fullName evidence="1">Uncharacterized protein</fullName>
    </submittedName>
</protein>
<accession>A0A8X7U4H4</accession>
<sequence>MHFRKFESKGDWCKSASLKSKRKHLKLKGLSAKCINFTIVALDPLLCDGEDGPQGLRIWALRSDAESSSKERGHGSLVASEEDIDVAVVG</sequence>
<proteinExistence type="predicted"/>
<reference evidence="1 2" key="1">
    <citation type="submission" date="2020-02" db="EMBL/GenBank/DDBJ databases">
        <authorList>
            <person name="Ma Q."/>
            <person name="Huang Y."/>
            <person name="Song X."/>
            <person name="Pei D."/>
        </authorList>
    </citation>
    <scope>NUCLEOTIDE SEQUENCE [LARGE SCALE GENOMIC DNA]</scope>
    <source>
        <strain evidence="1">Sxm20200214</strain>
        <tissue evidence="1">Leaf</tissue>
    </source>
</reference>
<dbReference type="AlphaFoldDB" id="A0A8X7U4H4"/>
<dbReference type="EMBL" id="JAAMPC010000014">
    <property type="protein sequence ID" value="KAG2264854.1"/>
    <property type="molecule type" value="Genomic_DNA"/>
</dbReference>
<evidence type="ECO:0000313" key="2">
    <source>
        <dbReference type="Proteomes" id="UP000886595"/>
    </source>
</evidence>